<dbReference type="InterPro" id="IPR052064">
    <property type="entry name" value="Mito_IMP1_subunit"/>
</dbReference>
<dbReference type="GeneID" id="83198182"/>
<dbReference type="EMBL" id="JAPQKS010000002">
    <property type="protein sequence ID" value="KAJ5246599.1"/>
    <property type="molecule type" value="Genomic_DNA"/>
</dbReference>
<proteinExistence type="inferred from homology"/>
<dbReference type="InterPro" id="IPR019533">
    <property type="entry name" value="Peptidase_S26"/>
</dbReference>
<dbReference type="InterPro" id="IPR036286">
    <property type="entry name" value="LexA/Signal_pep-like_sf"/>
</dbReference>
<evidence type="ECO:0000256" key="6">
    <source>
        <dbReference type="ARBA" id="ARBA00038445"/>
    </source>
</evidence>
<keyword evidence="2" id="KW-0999">Mitochondrion inner membrane</keyword>
<keyword evidence="3" id="KW-0378">Hydrolase</keyword>
<comment type="similarity">
    <text evidence="6">Belongs to the peptidase S26 family. IMP1 subfamily.</text>
</comment>
<dbReference type="AlphaFoldDB" id="A0A9W9PH28"/>
<name>A0A9W9PH28_9EURO</name>
<comment type="caution">
    <text evidence="9">The sequence shown here is derived from an EMBL/GenBank/DDBJ whole genome shotgun (WGS) entry which is preliminary data.</text>
</comment>
<feature type="active site" evidence="7">
    <location>
        <position position="51"/>
    </location>
</feature>
<evidence type="ECO:0000313" key="9">
    <source>
        <dbReference type="EMBL" id="KAJ5246599.1"/>
    </source>
</evidence>
<feature type="active site" evidence="7">
    <location>
        <position position="95"/>
    </location>
</feature>
<dbReference type="RefSeq" id="XP_058334020.1">
    <property type="nucleotide sequence ID" value="XM_058470879.1"/>
</dbReference>
<gene>
    <name evidence="9" type="ORF">N7468_001582</name>
</gene>
<sequence>MERILRSLLRIKPQIKPRTAIKYVWFASGIGSSYLYFRYKFAIIELSDGPSMYPTLNQRGDWLLVSRHYRHGKDVQVGDIVRFRHPTFLEMQAAKRVVGMPGDFVCSDPPLSEDAGISTSMIQVPTGHAYVCGDNLPGRGIPECMGQYP</sequence>
<dbReference type="SUPFAM" id="SSF51306">
    <property type="entry name" value="LexA/Signal peptidase"/>
    <property type="match status" value="1"/>
</dbReference>
<evidence type="ECO:0000256" key="4">
    <source>
        <dbReference type="ARBA" id="ARBA00023128"/>
    </source>
</evidence>
<keyword evidence="5" id="KW-0472">Membrane</keyword>
<comment type="subcellular location">
    <subcellularLocation>
        <location evidence="1">Mitochondrion inner membrane</location>
    </subcellularLocation>
</comment>
<dbReference type="OrthoDB" id="308440at2759"/>
<dbReference type="PANTHER" id="PTHR12383">
    <property type="entry name" value="PROTEASE FAMILY S26 MITOCHONDRIAL INNER MEMBRANE PROTEASE-RELATED"/>
    <property type="match status" value="1"/>
</dbReference>
<evidence type="ECO:0000313" key="10">
    <source>
        <dbReference type="Proteomes" id="UP001150941"/>
    </source>
</evidence>
<dbReference type="GO" id="GO:0006627">
    <property type="term" value="P:protein processing involved in protein targeting to mitochondrion"/>
    <property type="evidence" value="ECO:0007669"/>
    <property type="project" value="TreeGrafter"/>
</dbReference>
<dbReference type="Proteomes" id="UP001150941">
    <property type="component" value="Unassembled WGS sequence"/>
</dbReference>
<feature type="domain" description="Peptidase S26" evidence="8">
    <location>
        <begin position="46"/>
        <end position="107"/>
    </location>
</feature>
<dbReference type="Gene3D" id="2.10.109.10">
    <property type="entry name" value="Umud Fragment, subunit A"/>
    <property type="match status" value="1"/>
</dbReference>
<protein>
    <recommendedName>
        <fullName evidence="8">Peptidase S26 domain-containing protein</fullName>
    </recommendedName>
</protein>
<dbReference type="PRINTS" id="PR00727">
    <property type="entry name" value="LEADERPTASE"/>
</dbReference>
<evidence type="ECO:0000256" key="2">
    <source>
        <dbReference type="ARBA" id="ARBA00022792"/>
    </source>
</evidence>
<accession>A0A9W9PH28</accession>
<evidence type="ECO:0000256" key="3">
    <source>
        <dbReference type="ARBA" id="ARBA00022801"/>
    </source>
</evidence>
<dbReference type="PANTHER" id="PTHR12383:SF16">
    <property type="entry name" value="MITOCHONDRIAL INNER MEMBRANE PROTEASE SUBUNIT 1"/>
    <property type="match status" value="1"/>
</dbReference>
<evidence type="ECO:0000256" key="5">
    <source>
        <dbReference type="ARBA" id="ARBA00023136"/>
    </source>
</evidence>
<dbReference type="GO" id="GO:0006465">
    <property type="term" value="P:signal peptide processing"/>
    <property type="evidence" value="ECO:0007669"/>
    <property type="project" value="InterPro"/>
</dbReference>
<keyword evidence="4" id="KW-0496">Mitochondrion</keyword>
<dbReference type="GO" id="GO:0042720">
    <property type="term" value="C:mitochondrial inner membrane peptidase complex"/>
    <property type="evidence" value="ECO:0007669"/>
    <property type="project" value="TreeGrafter"/>
</dbReference>
<organism evidence="9 10">
    <name type="scientific">Penicillium chermesinum</name>
    <dbReference type="NCBI Taxonomy" id="63820"/>
    <lineage>
        <taxon>Eukaryota</taxon>
        <taxon>Fungi</taxon>
        <taxon>Dikarya</taxon>
        <taxon>Ascomycota</taxon>
        <taxon>Pezizomycotina</taxon>
        <taxon>Eurotiomycetes</taxon>
        <taxon>Eurotiomycetidae</taxon>
        <taxon>Eurotiales</taxon>
        <taxon>Aspergillaceae</taxon>
        <taxon>Penicillium</taxon>
    </lineage>
</organism>
<dbReference type="InterPro" id="IPR000223">
    <property type="entry name" value="Pept_S26A_signal_pept_1"/>
</dbReference>
<reference evidence="9" key="2">
    <citation type="journal article" date="2023" name="IMA Fungus">
        <title>Comparative genomic study of the Penicillium genus elucidates a diverse pangenome and 15 lateral gene transfer events.</title>
        <authorList>
            <person name="Petersen C."/>
            <person name="Sorensen T."/>
            <person name="Nielsen M.R."/>
            <person name="Sondergaard T.E."/>
            <person name="Sorensen J.L."/>
            <person name="Fitzpatrick D.A."/>
            <person name="Frisvad J.C."/>
            <person name="Nielsen K.L."/>
        </authorList>
    </citation>
    <scope>NUCLEOTIDE SEQUENCE</scope>
    <source>
        <strain evidence="9">IBT 19713</strain>
    </source>
</reference>
<dbReference type="Pfam" id="PF10502">
    <property type="entry name" value="Peptidase_S26"/>
    <property type="match status" value="1"/>
</dbReference>
<keyword evidence="10" id="KW-1185">Reference proteome</keyword>
<dbReference type="GO" id="GO:0004252">
    <property type="term" value="F:serine-type endopeptidase activity"/>
    <property type="evidence" value="ECO:0007669"/>
    <property type="project" value="InterPro"/>
</dbReference>
<evidence type="ECO:0000256" key="1">
    <source>
        <dbReference type="ARBA" id="ARBA00004273"/>
    </source>
</evidence>
<reference evidence="9" key="1">
    <citation type="submission" date="2022-11" db="EMBL/GenBank/DDBJ databases">
        <authorList>
            <person name="Petersen C."/>
        </authorList>
    </citation>
    <scope>NUCLEOTIDE SEQUENCE</scope>
    <source>
        <strain evidence="9">IBT 19713</strain>
    </source>
</reference>
<evidence type="ECO:0000259" key="8">
    <source>
        <dbReference type="Pfam" id="PF10502"/>
    </source>
</evidence>
<evidence type="ECO:0000256" key="7">
    <source>
        <dbReference type="PIRSR" id="PIRSR600223-1"/>
    </source>
</evidence>
<dbReference type="CDD" id="cd06530">
    <property type="entry name" value="S26_SPase_I"/>
    <property type="match status" value="1"/>
</dbReference>